<keyword evidence="2" id="KW-1185">Reference proteome</keyword>
<name>A0ACC0GN48_9ERIC</name>
<accession>A0ACC0GN48</accession>
<reference evidence="1 2" key="1">
    <citation type="journal article" date="2022" name="Plant J.">
        <title>Chromosome-level genome of Camellia lanceoleosa provides a valuable resource for understanding genome evolution and self-incompatibility.</title>
        <authorList>
            <person name="Gong W."/>
            <person name="Xiao S."/>
            <person name="Wang L."/>
            <person name="Liao Z."/>
            <person name="Chang Y."/>
            <person name="Mo W."/>
            <person name="Hu G."/>
            <person name="Li W."/>
            <person name="Zhao G."/>
            <person name="Zhu H."/>
            <person name="Hu X."/>
            <person name="Ji K."/>
            <person name="Xiang X."/>
            <person name="Song Q."/>
            <person name="Yuan D."/>
            <person name="Jin S."/>
            <person name="Zhang L."/>
        </authorList>
    </citation>
    <scope>NUCLEOTIDE SEQUENCE [LARGE SCALE GENOMIC DNA]</scope>
    <source>
        <strain evidence="1">SQ_2022a</strain>
    </source>
</reference>
<gene>
    <name evidence="1" type="ORF">LOK49_LG08G02754</name>
</gene>
<protein>
    <submittedName>
        <fullName evidence="1">Uncharacterized protein</fullName>
    </submittedName>
</protein>
<dbReference type="EMBL" id="CM045766">
    <property type="protein sequence ID" value="KAI8002530.1"/>
    <property type="molecule type" value="Genomic_DNA"/>
</dbReference>
<dbReference type="Proteomes" id="UP001060215">
    <property type="component" value="Chromosome 9"/>
</dbReference>
<evidence type="ECO:0000313" key="1">
    <source>
        <dbReference type="EMBL" id="KAI8002530.1"/>
    </source>
</evidence>
<organism evidence="1 2">
    <name type="scientific">Camellia lanceoleosa</name>
    <dbReference type="NCBI Taxonomy" id="1840588"/>
    <lineage>
        <taxon>Eukaryota</taxon>
        <taxon>Viridiplantae</taxon>
        <taxon>Streptophyta</taxon>
        <taxon>Embryophyta</taxon>
        <taxon>Tracheophyta</taxon>
        <taxon>Spermatophyta</taxon>
        <taxon>Magnoliopsida</taxon>
        <taxon>eudicotyledons</taxon>
        <taxon>Gunneridae</taxon>
        <taxon>Pentapetalae</taxon>
        <taxon>asterids</taxon>
        <taxon>Ericales</taxon>
        <taxon>Theaceae</taxon>
        <taxon>Camellia</taxon>
    </lineage>
</organism>
<proteinExistence type="predicted"/>
<sequence length="152" mass="16879">MANLLTSSPLPLSFSYPSSSAQFAFSISRNVIVLASVVSSRGRKTKRKKQQQHPNDDVASMTALTVEKGPRLVFMEELMGRARNRDVSRVSEVIYNMIAAGLSPSPRSFHGLIVSHVLSADDEGAGEVHVGKAVVTRVGIRQRRRQRHRWRV</sequence>
<comment type="caution">
    <text evidence="1">The sequence shown here is derived from an EMBL/GenBank/DDBJ whole genome shotgun (WGS) entry which is preliminary data.</text>
</comment>
<evidence type="ECO:0000313" key="2">
    <source>
        <dbReference type="Proteomes" id="UP001060215"/>
    </source>
</evidence>